<keyword evidence="2" id="KW-1185">Reference proteome</keyword>
<comment type="caution">
    <text evidence="1">The sequence shown here is derived from an EMBL/GenBank/DDBJ whole genome shotgun (WGS) entry which is preliminary data.</text>
</comment>
<reference evidence="1 2" key="1">
    <citation type="submission" date="2017-07" db="EMBL/GenBank/DDBJ databases">
        <title>Leptospira spp. isolated from tropical soils.</title>
        <authorList>
            <person name="Thibeaux R."/>
            <person name="Iraola G."/>
            <person name="Ferres I."/>
            <person name="Bierque E."/>
            <person name="Girault D."/>
            <person name="Soupe-Gilbert M.-E."/>
            <person name="Picardeau M."/>
            <person name="Goarant C."/>
        </authorList>
    </citation>
    <scope>NUCLEOTIDE SEQUENCE [LARGE SCALE GENOMIC DNA]</scope>
    <source>
        <strain evidence="1 2">JW2-C-B1</strain>
    </source>
</reference>
<sequence length="77" mass="8921">MVRSSEECRNYYAFREVLLLSARANVEPGGYFVVSTSVGTTTFSRKNETILKDTKRLEGTIRATKTKRKQKRFRVEN</sequence>
<evidence type="ECO:0008006" key="3">
    <source>
        <dbReference type="Google" id="ProtNLM"/>
    </source>
</evidence>
<evidence type="ECO:0000313" key="2">
    <source>
        <dbReference type="Proteomes" id="UP000231919"/>
    </source>
</evidence>
<gene>
    <name evidence="1" type="ORF">CH378_17130</name>
</gene>
<protein>
    <recommendedName>
        <fullName evidence="3">Methyltransferase</fullName>
    </recommendedName>
</protein>
<organism evidence="1 2">
    <name type="scientific">Leptospira kmetyi</name>
    <dbReference type="NCBI Taxonomy" id="408139"/>
    <lineage>
        <taxon>Bacteria</taxon>
        <taxon>Pseudomonadati</taxon>
        <taxon>Spirochaetota</taxon>
        <taxon>Spirochaetia</taxon>
        <taxon>Leptospirales</taxon>
        <taxon>Leptospiraceae</taxon>
        <taxon>Leptospira</taxon>
    </lineage>
</organism>
<evidence type="ECO:0000313" key="1">
    <source>
        <dbReference type="EMBL" id="PJZ28587.1"/>
    </source>
</evidence>
<accession>A0ABX4N929</accession>
<proteinExistence type="predicted"/>
<dbReference type="EMBL" id="NPDP01000036">
    <property type="protein sequence ID" value="PJZ28587.1"/>
    <property type="molecule type" value="Genomic_DNA"/>
</dbReference>
<name>A0ABX4N929_9LEPT</name>
<dbReference type="Proteomes" id="UP000231919">
    <property type="component" value="Unassembled WGS sequence"/>
</dbReference>